<dbReference type="AlphaFoldDB" id="A0A238WEB6"/>
<reference evidence="1 2" key="1">
    <citation type="submission" date="2017-06" db="EMBL/GenBank/DDBJ databases">
        <authorList>
            <person name="Kim H.J."/>
            <person name="Triplett B.A."/>
        </authorList>
    </citation>
    <scope>NUCLEOTIDE SEQUENCE [LARGE SCALE GENOMIC DNA]</scope>
    <source>
        <strain evidence="1 2">DSM 45207</strain>
    </source>
</reference>
<sequence length="250" mass="27669">MAKVNQPSNIIDRLRRVERRVAEVWKKVGVTSAVIRDGGITLLENSFLRMVSSDDVEIVYIGPDSDGQQIFRLRRDNGEVMLLTQRVDEGRDFWSLWDNDGNIIMSDDAASGSGLARPWLPVILYPKFISNTTGSETGQHMDYWSLGNDHISGETEMWEGRATISHPYIEVDGTWGPASGSATVTYRLRLDGTEVGSWSEGSGVVTGRQGPFDVSSFVRSDHVRIALTAEVSTTTDSSACSVWACYLRQS</sequence>
<dbReference type="Proteomes" id="UP000198348">
    <property type="component" value="Unassembled WGS sequence"/>
</dbReference>
<name>A0A238WEB6_9PSEU</name>
<evidence type="ECO:0000313" key="2">
    <source>
        <dbReference type="Proteomes" id="UP000198348"/>
    </source>
</evidence>
<dbReference type="EMBL" id="FZNW01000006">
    <property type="protein sequence ID" value="SNR44009.1"/>
    <property type="molecule type" value="Genomic_DNA"/>
</dbReference>
<accession>A0A238WEB6</accession>
<protein>
    <submittedName>
        <fullName evidence="1">Uncharacterized protein</fullName>
    </submittedName>
</protein>
<organism evidence="1 2">
    <name type="scientific">Haloechinothrix alba</name>
    <dbReference type="NCBI Taxonomy" id="664784"/>
    <lineage>
        <taxon>Bacteria</taxon>
        <taxon>Bacillati</taxon>
        <taxon>Actinomycetota</taxon>
        <taxon>Actinomycetes</taxon>
        <taxon>Pseudonocardiales</taxon>
        <taxon>Pseudonocardiaceae</taxon>
        <taxon>Haloechinothrix</taxon>
    </lineage>
</organism>
<keyword evidence="2" id="KW-1185">Reference proteome</keyword>
<gene>
    <name evidence="1" type="ORF">SAMN06265360_10614</name>
</gene>
<proteinExistence type="predicted"/>
<evidence type="ECO:0000313" key="1">
    <source>
        <dbReference type="EMBL" id="SNR44009.1"/>
    </source>
</evidence>